<dbReference type="CDD" id="cd07341">
    <property type="entry name" value="M56_BlaR1_MecR1_like"/>
    <property type="match status" value="1"/>
</dbReference>
<feature type="transmembrane region" description="Helical" evidence="9">
    <location>
        <begin position="271"/>
        <end position="289"/>
    </location>
</feature>
<feature type="compositionally biased region" description="Pro residues" evidence="8">
    <location>
        <begin position="575"/>
        <end position="595"/>
    </location>
</feature>
<dbReference type="Proteomes" id="UP000008908">
    <property type="component" value="Chromosome"/>
</dbReference>
<keyword evidence="5 9" id="KW-1133">Transmembrane helix</keyword>
<dbReference type="eggNOG" id="COG4219">
    <property type="taxonomic scope" value="Bacteria"/>
</dbReference>
<comment type="subcellular location">
    <subcellularLocation>
        <location evidence="1">Cell membrane</location>
        <topology evidence="1">Single-pass membrane protein</topology>
    </subcellularLocation>
    <subcellularLocation>
        <location evidence="7">Cell membrane</location>
        <topology evidence="7">Single-pass type II membrane protein</topology>
    </subcellularLocation>
</comment>
<evidence type="ECO:0000256" key="3">
    <source>
        <dbReference type="ARBA" id="ARBA00022475"/>
    </source>
</evidence>
<keyword evidence="7" id="KW-0813">Transport</keyword>
<dbReference type="STRING" id="886377.Murru_1746"/>
<dbReference type="GO" id="GO:0022857">
    <property type="term" value="F:transmembrane transporter activity"/>
    <property type="evidence" value="ECO:0007669"/>
    <property type="project" value="InterPro"/>
</dbReference>
<dbReference type="eggNOG" id="COG0848">
    <property type="taxonomic scope" value="Bacteria"/>
</dbReference>
<dbReference type="InterPro" id="IPR052173">
    <property type="entry name" value="Beta-lactam_resp_regulator"/>
</dbReference>
<dbReference type="Pfam" id="PF02472">
    <property type="entry name" value="ExbD"/>
    <property type="match status" value="1"/>
</dbReference>
<feature type="region of interest" description="Disordered" evidence="8">
    <location>
        <begin position="564"/>
        <end position="595"/>
    </location>
</feature>
<dbReference type="EMBL" id="CP002999">
    <property type="protein sequence ID" value="AEM70786.1"/>
    <property type="molecule type" value="Genomic_DNA"/>
</dbReference>
<protein>
    <submittedName>
        <fullName evidence="11">Peptidase M56 BlaR1</fullName>
    </submittedName>
</protein>
<gene>
    <name evidence="11" type="ordered locus">Murru_1746</name>
</gene>
<dbReference type="KEGG" id="mrs:Murru_1746"/>
<evidence type="ECO:0000256" key="6">
    <source>
        <dbReference type="ARBA" id="ARBA00023136"/>
    </source>
</evidence>
<evidence type="ECO:0000313" key="12">
    <source>
        <dbReference type="Proteomes" id="UP000008908"/>
    </source>
</evidence>
<dbReference type="InterPro" id="IPR008756">
    <property type="entry name" value="Peptidase_M56"/>
</dbReference>
<keyword evidence="3" id="KW-1003">Cell membrane</keyword>
<evidence type="ECO:0000259" key="10">
    <source>
        <dbReference type="Pfam" id="PF05569"/>
    </source>
</evidence>
<feature type="transmembrane region" description="Helical" evidence="9">
    <location>
        <begin position="34"/>
        <end position="51"/>
    </location>
</feature>
<keyword evidence="4 7" id="KW-0812">Transmembrane</keyword>
<evidence type="ECO:0000256" key="5">
    <source>
        <dbReference type="ARBA" id="ARBA00022989"/>
    </source>
</evidence>
<dbReference type="AlphaFoldDB" id="G2PIY7"/>
<proteinExistence type="inferred from homology"/>
<dbReference type="HOGENOM" id="CLU_013798_0_0_10"/>
<feature type="transmembrane region" description="Helical" evidence="9">
    <location>
        <begin position="6"/>
        <end position="22"/>
    </location>
</feature>
<name>G2PIY7_ALLRU</name>
<dbReference type="RefSeq" id="WP_014033067.1">
    <property type="nucleotide sequence ID" value="NC_015945.1"/>
</dbReference>
<dbReference type="OrthoDB" id="1522859at2"/>
<dbReference type="GO" id="GO:0005886">
    <property type="term" value="C:plasma membrane"/>
    <property type="evidence" value="ECO:0007669"/>
    <property type="project" value="UniProtKB-SubCell"/>
</dbReference>
<dbReference type="InterPro" id="IPR003400">
    <property type="entry name" value="ExbD"/>
</dbReference>
<evidence type="ECO:0000256" key="2">
    <source>
        <dbReference type="ARBA" id="ARBA00005811"/>
    </source>
</evidence>
<keyword evidence="12" id="KW-1185">Reference proteome</keyword>
<feature type="transmembrane region" description="Helical" evidence="9">
    <location>
        <begin position="91"/>
        <end position="113"/>
    </location>
</feature>
<feature type="domain" description="Peptidase M56" evidence="10">
    <location>
        <begin position="154"/>
        <end position="261"/>
    </location>
</feature>
<reference evidence="12" key="1">
    <citation type="submission" date="2011-08" db="EMBL/GenBank/DDBJ databases">
        <title>The complete genome of Muricauda ruestringensis DSM 13258.</title>
        <authorList>
            <person name="Lucas S."/>
            <person name="Han J."/>
            <person name="Lapidus A."/>
            <person name="Bruce D."/>
            <person name="Goodwin L."/>
            <person name="Pitluck S."/>
            <person name="Peters L."/>
            <person name="Kyrpides N."/>
            <person name="Mavromatis K."/>
            <person name="Ivanova N."/>
            <person name="Ovchinnikova G."/>
            <person name="Teshima H."/>
            <person name="Detter J.C."/>
            <person name="Tapia R."/>
            <person name="Han C."/>
            <person name="Land M."/>
            <person name="Hauser L."/>
            <person name="Markowitz V."/>
            <person name="Cheng J.-F."/>
            <person name="Hugenholtz P."/>
            <person name="Woyke T."/>
            <person name="Wu D."/>
            <person name="Spring S."/>
            <person name="Schroeder M."/>
            <person name="Brambilla E."/>
            <person name="Klenk H.-P."/>
            <person name="Eisen J.A."/>
        </authorList>
    </citation>
    <scope>NUCLEOTIDE SEQUENCE [LARGE SCALE GENOMIC DNA]</scope>
    <source>
        <strain evidence="12">DSM 13258 / LMG 19739 / B1</strain>
    </source>
</reference>
<evidence type="ECO:0000256" key="4">
    <source>
        <dbReference type="ARBA" id="ARBA00022692"/>
    </source>
</evidence>
<dbReference type="PANTHER" id="PTHR34978">
    <property type="entry name" value="POSSIBLE SENSOR-TRANSDUCER PROTEIN BLAR"/>
    <property type="match status" value="1"/>
</dbReference>
<reference evidence="11 12" key="2">
    <citation type="journal article" date="2012" name="Stand. Genomic Sci.">
        <title>Complete genome sequence of the facultatively anaerobic, appendaged bacterium Muricauda ruestringensis type strain (B1(T)).</title>
        <authorList>
            <person name="Huntemann M."/>
            <person name="Teshima H."/>
            <person name="Lapidus A."/>
            <person name="Nolan M."/>
            <person name="Lucas S."/>
            <person name="Hammon N."/>
            <person name="Deshpande S."/>
            <person name="Cheng J.F."/>
            <person name="Tapia R."/>
            <person name="Goodwin L.A."/>
            <person name="Pitluck S."/>
            <person name="Liolios K."/>
            <person name="Pagani I."/>
            <person name="Ivanova N."/>
            <person name="Mavromatis K."/>
            <person name="Mikhailova N."/>
            <person name="Pati A."/>
            <person name="Chen A."/>
            <person name="Palaniappan K."/>
            <person name="Land M."/>
            <person name="Hauser L."/>
            <person name="Pan C."/>
            <person name="Brambilla E.M."/>
            <person name="Rohde M."/>
            <person name="Spring S."/>
            <person name="Goker M."/>
            <person name="Detter J.C."/>
            <person name="Bristow J."/>
            <person name="Eisen J.A."/>
            <person name="Markowitz V."/>
            <person name="Hugenholtz P."/>
            <person name="Kyrpides N.C."/>
            <person name="Klenk H.P."/>
            <person name="Woyke T."/>
        </authorList>
    </citation>
    <scope>NUCLEOTIDE SEQUENCE [LARGE SCALE GENOMIC DNA]</scope>
    <source>
        <strain evidence="12">DSM 13258 / LMG 19739 / B1</strain>
    </source>
</reference>
<dbReference type="GO" id="GO:0015031">
    <property type="term" value="P:protein transport"/>
    <property type="evidence" value="ECO:0007669"/>
    <property type="project" value="UniProtKB-KW"/>
</dbReference>
<dbReference type="PANTHER" id="PTHR34978:SF3">
    <property type="entry name" value="SLR0241 PROTEIN"/>
    <property type="match status" value="1"/>
</dbReference>
<evidence type="ECO:0000256" key="1">
    <source>
        <dbReference type="ARBA" id="ARBA00004162"/>
    </source>
</evidence>
<keyword evidence="6 9" id="KW-0472">Membrane</keyword>
<evidence type="ECO:0000256" key="8">
    <source>
        <dbReference type="SAM" id="MobiDB-lite"/>
    </source>
</evidence>
<evidence type="ECO:0000313" key="11">
    <source>
        <dbReference type="EMBL" id="AEM70786.1"/>
    </source>
</evidence>
<accession>G2PIY7</accession>
<evidence type="ECO:0000256" key="7">
    <source>
        <dbReference type="RuleBase" id="RU003879"/>
    </source>
</evidence>
<sequence length="680" mass="77827">MLVFLLKSTACLAIFLVFYKLLLERESIHHFKRFFLLGTLITSFIIPNMVFTDYVDAIEPTTNSISPITDHISDYVIVEPIPQASIFDWQLLLWVIYVLGVVGFGLRFIANLLRIGLRIKKHPKFKENFVTKVLLRQSLPPHTFFNYIFLNQQQFEKKNIPQEVLLHEETHAKQRHSLDILIVELAQVLFWFNPIIYLFKSSIKLNHEFLADRAVIDKNNDRSHYQNTILLYLSHNSFNTHQSTGIANAINYSSIKKRFTVMKTNTSKKSFVLRSLLLLPLTALLLFGFTETRQIERESSFDQIIRMNLLDNGNVRLENESFHFNEIPKILKQDYLKIHDAKKIKVAINAIQPVHYNTITNLSKEIRTTGINLVEVFAHEVIMEESQFKENVPITPSTTLLNAKQMTVVGTDKGQEEFAASSPTSLPQNAAQKTINPINIKINKNGQILFQKDLVPLNDLKETLLKTNDHLSFDERKKTLRSVIEVDKNTPKNIIDRVDQILAEYGSATINIVGPKMIYQSSATREEMKEYNTLAKKYNDMDRNHMVIKKKEVMRLKNIYGKMSKKQRADAEPFPDFPKPPPAPPAPGTAKPPMPPSAITNIKETKPLAPPMPPAPKSPLEHIKEMADKGATFMFNGKEITAKKAIQVIRNNDKINIDTRGSKDKKPIVKLSVNPIEIEN</sequence>
<dbReference type="Pfam" id="PF05569">
    <property type="entry name" value="Peptidase_M56"/>
    <property type="match status" value="1"/>
</dbReference>
<keyword evidence="7" id="KW-0653">Protein transport</keyword>
<evidence type="ECO:0000256" key="9">
    <source>
        <dbReference type="SAM" id="Phobius"/>
    </source>
</evidence>
<organism evidence="11 12">
    <name type="scientific">Allomuricauda ruestringensis (strain DSM 13258 / CIP 107369 / LMG 19739 / B1)</name>
    <name type="common">Muricauda ruestringensis</name>
    <dbReference type="NCBI Taxonomy" id="886377"/>
    <lineage>
        <taxon>Bacteria</taxon>
        <taxon>Pseudomonadati</taxon>
        <taxon>Bacteroidota</taxon>
        <taxon>Flavobacteriia</taxon>
        <taxon>Flavobacteriales</taxon>
        <taxon>Flavobacteriaceae</taxon>
        <taxon>Flagellimonas</taxon>
    </lineage>
</organism>
<comment type="similarity">
    <text evidence="2 7">Belongs to the ExbD/TolR family.</text>
</comment>